<evidence type="ECO:0000313" key="2">
    <source>
        <dbReference type="Proteomes" id="UP000751190"/>
    </source>
</evidence>
<reference evidence="1" key="1">
    <citation type="submission" date="2021-05" db="EMBL/GenBank/DDBJ databases">
        <title>The genome of the haptophyte Pavlova lutheri (Diacronema luteri, Pavlovales) - a model for lipid biosynthesis in eukaryotic algae.</title>
        <authorList>
            <person name="Hulatt C.J."/>
            <person name="Posewitz M.C."/>
        </authorList>
    </citation>
    <scope>NUCLEOTIDE SEQUENCE</scope>
    <source>
        <strain evidence="1">NIVA-4/92</strain>
    </source>
</reference>
<protein>
    <submittedName>
        <fullName evidence="1">Uncharacterized protein</fullName>
    </submittedName>
</protein>
<evidence type="ECO:0000313" key="1">
    <source>
        <dbReference type="EMBL" id="KAG8466552.1"/>
    </source>
</evidence>
<comment type="caution">
    <text evidence="1">The sequence shown here is derived from an EMBL/GenBank/DDBJ whole genome shotgun (WGS) entry which is preliminary data.</text>
</comment>
<dbReference type="AlphaFoldDB" id="A0A8J6C9I6"/>
<sequence>MGEPRYNGAFVPLDDEAAEAAIVSNSVTGGLASIFPKKRPGVPVSSASAADEGEKIDFNEAGRHNGAFQMSLDARSEQRIEKMGGMHPITKWIASKMEDPVSTEKRLAAHLAFQEAATLKARWANEQPMLGKDVGYWKLLRPLHELHAGAPAGSNTYKMHVLNMETHEA</sequence>
<dbReference type="OrthoDB" id="496273at2759"/>
<dbReference type="EMBL" id="JAGTXO010000007">
    <property type="protein sequence ID" value="KAG8466552.1"/>
    <property type="molecule type" value="Genomic_DNA"/>
</dbReference>
<gene>
    <name evidence="1" type="ORF">KFE25_007931</name>
</gene>
<accession>A0A8J6C9I6</accession>
<proteinExistence type="predicted"/>
<dbReference type="Proteomes" id="UP000751190">
    <property type="component" value="Unassembled WGS sequence"/>
</dbReference>
<organism evidence="1 2">
    <name type="scientific">Diacronema lutheri</name>
    <name type="common">Unicellular marine alga</name>
    <name type="synonym">Monochrysis lutheri</name>
    <dbReference type="NCBI Taxonomy" id="2081491"/>
    <lineage>
        <taxon>Eukaryota</taxon>
        <taxon>Haptista</taxon>
        <taxon>Haptophyta</taxon>
        <taxon>Pavlovophyceae</taxon>
        <taxon>Pavlovales</taxon>
        <taxon>Pavlovaceae</taxon>
        <taxon>Diacronema</taxon>
    </lineage>
</organism>
<name>A0A8J6C9I6_DIALT</name>
<keyword evidence="2" id="KW-1185">Reference proteome</keyword>